<protein>
    <submittedName>
        <fullName evidence="3">Uncharacterized protein</fullName>
    </submittedName>
</protein>
<organism evidence="3 4">
    <name type="scientific">Basidiobolus meristosporus CBS 931.73</name>
    <dbReference type="NCBI Taxonomy" id="1314790"/>
    <lineage>
        <taxon>Eukaryota</taxon>
        <taxon>Fungi</taxon>
        <taxon>Fungi incertae sedis</taxon>
        <taxon>Zoopagomycota</taxon>
        <taxon>Entomophthoromycotina</taxon>
        <taxon>Basidiobolomycetes</taxon>
        <taxon>Basidiobolales</taxon>
        <taxon>Basidiobolaceae</taxon>
        <taxon>Basidiobolus</taxon>
    </lineage>
</organism>
<dbReference type="Proteomes" id="UP000193498">
    <property type="component" value="Unassembled WGS sequence"/>
</dbReference>
<evidence type="ECO:0000256" key="2">
    <source>
        <dbReference type="SAM" id="SignalP"/>
    </source>
</evidence>
<gene>
    <name evidence="3" type="ORF">K493DRAFT_303359</name>
</gene>
<keyword evidence="2" id="KW-0732">Signal</keyword>
<evidence type="ECO:0000313" key="4">
    <source>
        <dbReference type="Proteomes" id="UP000193498"/>
    </source>
</evidence>
<sequence>MCFTTVVMILGLAANQVAIAAQPAKVLPVVKTSNVQSPLLRQVFITVARKYDNLDIANATSNKGFNNKYQVGPSLEPEGGTDTSKFAKQKEAEHLDKSSSYPYVLTQPSQDAQYTTPVEEM</sequence>
<dbReference type="AlphaFoldDB" id="A0A1Y1Y315"/>
<evidence type="ECO:0000313" key="3">
    <source>
        <dbReference type="EMBL" id="ORX92390.1"/>
    </source>
</evidence>
<feature type="compositionally biased region" description="Polar residues" evidence="1">
    <location>
        <begin position="98"/>
        <end position="121"/>
    </location>
</feature>
<proteinExistence type="predicted"/>
<accession>A0A1Y1Y315</accession>
<dbReference type="EMBL" id="MCFE01000278">
    <property type="protein sequence ID" value="ORX92390.1"/>
    <property type="molecule type" value="Genomic_DNA"/>
</dbReference>
<reference evidence="3 4" key="1">
    <citation type="submission" date="2016-07" db="EMBL/GenBank/DDBJ databases">
        <title>Pervasive Adenine N6-methylation of Active Genes in Fungi.</title>
        <authorList>
            <consortium name="DOE Joint Genome Institute"/>
            <person name="Mondo S.J."/>
            <person name="Dannebaum R.O."/>
            <person name="Kuo R.C."/>
            <person name="Labutti K."/>
            <person name="Haridas S."/>
            <person name="Kuo A."/>
            <person name="Salamov A."/>
            <person name="Ahrendt S.R."/>
            <person name="Lipzen A."/>
            <person name="Sullivan W."/>
            <person name="Andreopoulos W.B."/>
            <person name="Clum A."/>
            <person name="Lindquist E."/>
            <person name="Daum C."/>
            <person name="Ramamoorthy G.K."/>
            <person name="Gryganskyi A."/>
            <person name="Culley D."/>
            <person name="Magnuson J.K."/>
            <person name="James T.Y."/>
            <person name="O'Malley M.A."/>
            <person name="Stajich J.E."/>
            <person name="Spatafora J.W."/>
            <person name="Visel A."/>
            <person name="Grigoriev I.V."/>
        </authorList>
    </citation>
    <scope>NUCLEOTIDE SEQUENCE [LARGE SCALE GENOMIC DNA]</scope>
    <source>
        <strain evidence="3 4">CBS 931.73</strain>
    </source>
</reference>
<comment type="caution">
    <text evidence="3">The sequence shown here is derived from an EMBL/GenBank/DDBJ whole genome shotgun (WGS) entry which is preliminary data.</text>
</comment>
<feature type="region of interest" description="Disordered" evidence="1">
    <location>
        <begin position="68"/>
        <end position="121"/>
    </location>
</feature>
<feature type="signal peptide" evidence="2">
    <location>
        <begin position="1"/>
        <end position="20"/>
    </location>
</feature>
<feature type="chain" id="PRO_5012327426" evidence="2">
    <location>
        <begin position="21"/>
        <end position="121"/>
    </location>
</feature>
<name>A0A1Y1Y315_9FUNG</name>
<dbReference type="InParanoid" id="A0A1Y1Y315"/>
<evidence type="ECO:0000256" key="1">
    <source>
        <dbReference type="SAM" id="MobiDB-lite"/>
    </source>
</evidence>
<keyword evidence="4" id="KW-1185">Reference proteome</keyword>
<feature type="compositionally biased region" description="Basic and acidic residues" evidence="1">
    <location>
        <begin position="88"/>
        <end position="97"/>
    </location>
</feature>